<evidence type="ECO:0000313" key="2">
    <source>
        <dbReference type="Proteomes" id="UP001163046"/>
    </source>
</evidence>
<dbReference type="EMBL" id="MU825934">
    <property type="protein sequence ID" value="KAJ7382192.1"/>
    <property type="molecule type" value="Genomic_DNA"/>
</dbReference>
<sequence length="76" mass="8664">MPVIKVSGIPVIKVTGFPVIKESGMPVIKVTRDQGIPVIKVSSEESYHPFDVRILRKFKSAYTRKFVMFTLVLEER</sequence>
<proteinExistence type="predicted"/>
<name>A0A9W9ZI97_9CNID</name>
<dbReference type="Proteomes" id="UP001163046">
    <property type="component" value="Unassembled WGS sequence"/>
</dbReference>
<gene>
    <name evidence="1" type="ORF">OS493_036523</name>
</gene>
<keyword evidence="2" id="KW-1185">Reference proteome</keyword>
<comment type="caution">
    <text evidence="1">The sequence shown here is derived from an EMBL/GenBank/DDBJ whole genome shotgun (WGS) entry which is preliminary data.</text>
</comment>
<evidence type="ECO:0000313" key="1">
    <source>
        <dbReference type="EMBL" id="KAJ7382192.1"/>
    </source>
</evidence>
<accession>A0A9W9ZI97</accession>
<reference evidence="1" key="1">
    <citation type="submission" date="2023-01" db="EMBL/GenBank/DDBJ databases">
        <title>Genome assembly of the deep-sea coral Lophelia pertusa.</title>
        <authorList>
            <person name="Herrera S."/>
            <person name="Cordes E."/>
        </authorList>
    </citation>
    <scope>NUCLEOTIDE SEQUENCE</scope>
    <source>
        <strain evidence="1">USNM1676648</strain>
        <tissue evidence="1">Polyp</tissue>
    </source>
</reference>
<organism evidence="1 2">
    <name type="scientific">Desmophyllum pertusum</name>
    <dbReference type="NCBI Taxonomy" id="174260"/>
    <lineage>
        <taxon>Eukaryota</taxon>
        <taxon>Metazoa</taxon>
        <taxon>Cnidaria</taxon>
        <taxon>Anthozoa</taxon>
        <taxon>Hexacorallia</taxon>
        <taxon>Scleractinia</taxon>
        <taxon>Caryophylliina</taxon>
        <taxon>Caryophylliidae</taxon>
        <taxon>Desmophyllum</taxon>
    </lineage>
</organism>
<protein>
    <submittedName>
        <fullName evidence="1">Uncharacterized protein</fullName>
    </submittedName>
</protein>
<dbReference type="AlphaFoldDB" id="A0A9W9ZI97"/>